<gene>
    <name evidence="1" type="ORF">FKW44_024530</name>
</gene>
<name>A0A7T8GM72_CALRO</name>
<proteinExistence type="predicted"/>
<dbReference type="AlphaFoldDB" id="A0A7T8GM72"/>
<feature type="non-terminal residue" evidence="1">
    <location>
        <position position="75"/>
    </location>
</feature>
<dbReference type="Proteomes" id="UP000595437">
    <property type="component" value="Chromosome 20"/>
</dbReference>
<feature type="non-terminal residue" evidence="1">
    <location>
        <position position="1"/>
    </location>
</feature>
<keyword evidence="2" id="KW-1185">Reference proteome</keyword>
<accession>A0A7T8GM72</accession>
<dbReference type="OrthoDB" id="410315at2759"/>
<evidence type="ECO:0000313" key="1">
    <source>
        <dbReference type="EMBL" id="QQP32281.1"/>
    </source>
</evidence>
<protein>
    <submittedName>
        <fullName evidence="1">Acetylcholine receptor subunit beta-like 1</fullName>
    </submittedName>
</protein>
<reference evidence="2" key="1">
    <citation type="submission" date="2021-01" db="EMBL/GenBank/DDBJ databases">
        <title>Caligus Genome Assembly.</title>
        <authorList>
            <person name="Gallardo-Escarate C."/>
        </authorList>
    </citation>
    <scope>NUCLEOTIDE SEQUENCE [LARGE SCALE GENOMIC DNA]</scope>
</reference>
<organism evidence="1 2">
    <name type="scientific">Caligus rogercresseyi</name>
    <name type="common">Sea louse</name>
    <dbReference type="NCBI Taxonomy" id="217165"/>
    <lineage>
        <taxon>Eukaryota</taxon>
        <taxon>Metazoa</taxon>
        <taxon>Ecdysozoa</taxon>
        <taxon>Arthropoda</taxon>
        <taxon>Crustacea</taxon>
        <taxon>Multicrustacea</taxon>
        <taxon>Hexanauplia</taxon>
        <taxon>Copepoda</taxon>
        <taxon>Siphonostomatoida</taxon>
        <taxon>Caligidae</taxon>
        <taxon>Caligus</taxon>
    </lineage>
</organism>
<evidence type="ECO:0000313" key="2">
    <source>
        <dbReference type="Proteomes" id="UP000595437"/>
    </source>
</evidence>
<sequence>QDGPHFDSKYQVKVFRDGKVLFVPSMEFKHRCFRHSMQFGVWILDHDSDMMNVNFFGGKPAVDTSTYDYDFLWDQ</sequence>
<dbReference type="EMBL" id="CP045909">
    <property type="protein sequence ID" value="QQP32281.1"/>
    <property type="molecule type" value="Genomic_DNA"/>
</dbReference>
<keyword evidence="1" id="KW-0675">Receptor</keyword>